<feature type="transmembrane region" description="Helical" evidence="6">
    <location>
        <begin position="255"/>
        <end position="275"/>
    </location>
</feature>
<evidence type="ECO:0000256" key="1">
    <source>
        <dbReference type="ARBA" id="ARBA00004141"/>
    </source>
</evidence>
<dbReference type="OrthoDB" id="2018619at2759"/>
<keyword evidence="4 6" id="KW-1133">Transmembrane helix</keyword>
<feature type="transmembrane region" description="Helical" evidence="6">
    <location>
        <begin position="500"/>
        <end position="519"/>
    </location>
</feature>
<dbReference type="AlphaFoldDB" id="A0A6A6ETL0"/>
<evidence type="ECO:0000313" key="7">
    <source>
        <dbReference type="EMBL" id="KAF2194343.1"/>
    </source>
</evidence>
<proteinExistence type="inferred from homology"/>
<comment type="subcellular location">
    <subcellularLocation>
        <location evidence="1">Membrane</location>
        <topology evidence="1">Multi-pass membrane protein</topology>
    </subcellularLocation>
</comment>
<dbReference type="PANTHER" id="PTHR30618:SF4">
    <property type="entry name" value="ALLANTOIN PERMEASE"/>
    <property type="match status" value="1"/>
</dbReference>
<evidence type="ECO:0000256" key="6">
    <source>
        <dbReference type="SAM" id="Phobius"/>
    </source>
</evidence>
<sequence length="577" mass="63828">MASWAKKLEVPHTAQVSRWINYDIRPIEPARRTWGFLTFHNYWLLINTNISTYLTGSALIPLGLTWWQAFICIAIGNLLATLFVVLNSLPGAYYHGSPSRNTFQQSSLKMGVVGFPVVNRMVWGMWGSQFAIWNRIFLSLVWYGFTAWVGGECIYIILLSWDPSLEDHIPNHMPADTGMTTAQFVSYFIFNVISLPIIWIKPYKLQKFFYFASSITIVFFFVILIWALATMGPEGFGNTLASSTTLSNTGGPQSVAWLMVYGIVSTIGSISAGILNQNDYARFAIAPKHAIMGQVVPFPFYSILCSMTGILVTAATQNRFSGEAIWNLPSMFARLAEDGGPSARAGAFFAGVCLVISQIGTNVPGNALSGGFDLAATFPRFINIRRGAYITALLSVVVNPWRLVNSATTFLTVLSSYSVFLGPMTGLMVSSYLFVNKRKINVDDLYRGDKSSIYWFTAGVNWRAILAWLCGALPCLPGFIAGVNTSVDVPSGAIELYYLSYMYGFLSSGAVFVAMHRLFPAATMESFVKGSPLVDVVRRTYQKWDNTHYETGEVLEGEQGEDRLNIENIEVGLGTKV</sequence>
<protein>
    <submittedName>
        <fullName evidence="7">NCS1 nucleoside transporter family protein</fullName>
    </submittedName>
</protein>
<dbReference type="Gene3D" id="1.10.4160.10">
    <property type="entry name" value="Hydantoin permease"/>
    <property type="match status" value="1"/>
</dbReference>
<dbReference type="InterPro" id="IPR045225">
    <property type="entry name" value="Uracil/uridine/allantoin_perm"/>
</dbReference>
<dbReference type="PANTHER" id="PTHR30618">
    <property type="entry name" value="NCS1 FAMILY PURINE/PYRIMIDINE TRANSPORTER"/>
    <property type="match status" value="1"/>
</dbReference>
<comment type="similarity">
    <text evidence="2">Belongs to the purine-cytosine permease (2.A.39) family.</text>
</comment>
<keyword evidence="5 6" id="KW-0472">Membrane</keyword>
<reference evidence="7" key="1">
    <citation type="journal article" date="2020" name="Stud. Mycol.">
        <title>101 Dothideomycetes genomes: a test case for predicting lifestyles and emergence of pathogens.</title>
        <authorList>
            <person name="Haridas S."/>
            <person name="Albert R."/>
            <person name="Binder M."/>
            <person name="Bloem J."/>
            <person name="Labutti K."/>
            <person name="Salamov A."/>
            <person name="Andreopoulos B."/>
            <person name="Baker S."/>
            <person name="Barry K."/>
            <person name="Bills G."/>
            <person name="Bluhm B."/>
            <person name="Cannon C."/>
            <person name="Castanera R."/>
            <person name="Culley D."/>
            <person name="Daum C."/>
            <person name="Ezra D."/>
            <person name="Gonzalez J."/>
            <person name="Henrissat B."/>
            <person name="Kuo A."/>
            <person name="Liang C."/>
            <person name="Lipzen A."/>
            <person name="Lutzoni F."/>
            <person name="Magnuson J."/>
            <person name="Mondo S."/>
            <person name="Nolan M."/>
            <person name="Ohm R."/>
            <person name="Pangilinan J."/>
            <person name="Park H.-J."/>
            <person name="Ramirez L."/>
            <person name="Alfaro M."/>
            <person name="Sun H."/>
            <person name="Tritt A."/>
            <person name="Yoshinaga Y."/>
            <person name="Zwiers L.-H."/>
            <person name="Turgeon B."/>
            <person name="Goodwin S."/>
            <person name="Spatafora J."/>
            <person name="Crous P."/>
            <person name="Grigoriev I."/>
        </authorList>
    </citation>
    <scope>NUCLEOTIDE SEQUENCE</scope>
    <source>
        <strain evidence="7">CBS 207.26</strain>
    </source>
</reference>
<feature type="transmembrane region" description="Helical" evidence="6">
    <location>
        <begin position="181"/>
        <end position="201"/>
    </location>
</feature>
<evidence type="ECO:0000256" key="3">
    <source>
        <dbReference type="ARBA" id="ARBA00022692"/>
    </source>
</evidence>
<dbReference type="InterPro" id="IPR001248">
    <property type="entry name" value="Pur-cyt_permease"/>
</dbReference>
<keyword evidence="8" id="KW-1185">Reference proteome</keyword>
<evidence type="ECO:0000313" key="8">
    <source>
        <dbReference type="Proteomes" id="UP000800200"/>
    </source>
</evidence>
<dbReference type="CDD" id="cd11482">
    <property type="entry name" value="SLC-NCS1sbd_NRT1-like"/>
    <property type="match status" value="1"/>
</dbReference>
<dbReference type="GO" id="GO:0015205">
    <property type="term" value="F:nucleobase transmembrane transporter activity"/>
    <property type="evidence" value="ECO:0007669"/>
    <property type="project" value="TreeGrafter"/>
</dbReference>
<evidence type="ECO:0000256" key="2">
    <source>
        <dbReference type="ARBA" id="ARBA00008974"/>
    </source>
</evidence>
<feature type="transmembrane region" description="Helical" evidence="6">
    <location>
        <begin position="387"/>
        <end position="404"/>
    </location>
</feature>
<keyword evidence="3 6" id="KW-0812">Transmembrane</keyword>
<dbReference type="Proteomes" id="UP000800200">
    <property type="component" value="Unassembled WGS sequence"/>
</dbReference>
<evidence type="ECO:0000256" key="4">
    <source>
        <dbReference type="ARBA" id="ARBA00022989"/>
    </source>
</evidence>
<dbReference type="Pfam" id="PF02133">
    <property type="entry name" value="Transp_cyt_pur"/>
    <property type="match status" value="1"/>
</dbReference>
<evidence type="ECO:0000256" key="5">
    <source>
        <dbReference type="ARBA" id="ARBA00023136"/>
    </source>
</evidence>
<gene>
    <name evidence="7" type="ORF">K469DRAFT_651604</name>
</gene>
<feature type="transmembrane region" description="Helical" evidence="6">
    <location>
        <begin position="410"/>
        <end position="435"/>
    </location>
</feature>
<feature type="transmembrane region" description="Helical" evidence="6">
    <location>
        <begin position="208"/>
        <end position="229"/>
    </location>
</feature>
<dbReference type="GO" id="GO:0005886">
    <property type="term" value="C:plasma membrane"/>
    <property type="evidence" value="ECO:0007669"/>
    <property type="project" value="TreeGrafter"/>
</dbReference>
<organism evidence="7 8">
    <name type="scientific">Zopfia rhizophila CBS 207.26</name>
    <dbReference type="NCBI Taxonomy" id="1314779"/>
    <lineage>
        <taxon>Eukaryota</taxon>
        <taxon>Fungi</taxon>
        <taxon>Dikarya</taxon>
        <taxon>Ascomycota</taxon>
        <taxon>Pezizomycotina</taxon>
        <taxon>Dothideomycetes</taxon>
        <taxon>Dothideomycetes incertae sedis</taxon>
        <taxon>Zopfiaceae</taxon>
        <taxon>Zopfia</taxon>
    </lineage>
</organism>
<feature type="transmembrane region" description="Helical" evidence="6">
    <location>
        <begin position="69"/>
        <end position="93"/>
    </location>
</feature>
<feature type="transmembrane region" description="Helical" evidence="6">
    <location>
        <begin position="42"/>
        <end position="62"/>
    </location>
</feature>
<dbReference type="EMBL" id="ML994612">
    <property type="protein sequence ID" value="KAF2194343.1"/>
    <property type="molecule type" value="Genomic_DNA"/>
</dbReference>
<feature type="transmembrane region" description="Helical" evidence="6">
    <location>
        <begin position="455"/>
        <end position="480"/>
    </location>
</feature>
<feature type="transmembrane region" description="Helical" evidence="6">
    <location>
        <begin position="140"/>
        <end position="161"/>
    </location>
</feature>
<accession>A0A6A6ETL0</accession>
<name>A0A6A6ETL0_9PEZI</name>